<dbReference type="Proteomes" id="UP000215902">
    <property type="component" value="Unassembled WGS sequence"/>
</dbReference>
<feature type="non-terminal residue" evidence="7">
    <location>
        <position position="1"/>
    </location>
</feature>
<keyword evidence="2 6" id="KW-0547">Nucleotide-binding</keyword>
<dbReference type="GO" id="GO:0005770">
    <property type="term" value="C:late endosome"/>
    <property type="evidence" value="ECO:0007669"/>
    <property type="project" value="TreeGrafter"/>
</dbReference>
<proteinExistence type="inferred from homology"/>
<dbReference type="PROSITE" id="PS51421">
    <property type="entry name" value="RAS"/>
    <property type="match status" value="1"/>
</dbReference>
<dbReference type="GO" id="GO:0008333">
    <property type="term" value="P:endosome to lysosome transport"/>
    <property type="evidence" value="ECO:0007669"/>
    <property type="project" value="TreeGrafter"/>
</dbReference>
<dbReference type="GO" id="GO:0045335">
    <property type="term" value="C:phagocytic vesicle"/>
    <property type="evidence" value="ECO:0007669"/>
    <property type="project" value="TreeGrafter"/>
</dbReference>
<reference evidence="7 8" key="1">
    <citation type="submission" date="2017-06" db="EMBL/GenBank/DDBJ databases">
        <title>A platform for efficient transgenesis in Macrostomum lignano, a flatworm model organism for stem cell research.</title>
        <authorList>
            <person name="Berezikov E."/>
        </authorList>
    </citation>
    <scope>NUCLEOTIDE SEQUENCE [LARGE SCALE GENOMIC DNA]</scope>
    <source>
        <strain evidence="7">DV1</strain>
        <tissue evidence="7">Whole organism</tissue>
    </source>
</reference>
<comment type="subcellular location">
    <subcellularLocation>
        <location evidence="6">Membrane</location>
        <topology evidence="6">Lipid-anchor</topology>
    </subcellularLocation>
</comment>
<evidence type="ECO:0000256" key="2">
    <source>
        <dbReference type="ARBA" id="ARBA00022741"/>
    </source>
</evidence>
<dbReference type="NCBIfam" id="TIGR00231">
    <property type="entry name" value="small_GTP"/>
    <property type="match status" value="1"/>
</dbReference>
<sequence>AQMLHQQQQQQQKQVQKQKHLYKVLVLGEVAVGKTSIITRYTEGIFSPSYKATIGVDFATKSVQWDANTDVTLQLWDVAGHERFGHMTRSYYRYAIAAVVVFDLSRVDTFEAVSKWVQDVHDKVMLEDESRIPVVLLANKADLMQQQIADDSIESLSRQLGAVCWFKVSAKDNTGIDEAFLTLVGRLVKISSASSSLAVGGGGRSGVVSLGEASAGGGSMESRFSSSSFGCCF</sequence>
<dbReference type="Gene3D" id="3.40.50.300">
    <property type="entry name" value="P-loop containing nucleotide triphosphate hydrolases"/>
    <property type="match status" value="1"/>
</dbReference>
<keyword evidence="3 6" id="KW-0342">GTP-binding</keyword>
<dbReference type="PRINTS" id="PR00449">
    <property type="entry name" value="RASTRNSFRMNG"/>
</dbReference>
<dbReference type="SMART" id="SM00173">
    <property type="entry name" value="RAS"/>
    <property type="match status" value="1"/>
</dbReference>
<dbReference type="GO" id="GO:0003924">
    <property type="term" value="F:GTPase activity"/>
    <property type="evidence" value="ECO:0007669"/>
    <property type="project" value="UniProtKB-UniRule"/>
</dbReference>
<dbReference type="SMART" id="SM00175">
    <property type="entry name" value="RAB"/>
    <property type="match status" value="1"/>
</dbReference>
<dbReference type="Pfam" id="PF00071">
    <property type="entry name" value="Ras"/>
    <property type="match status" value="1"/>
</dbReference>
<dbReference type="EMBL" id="NIVC01000733">
    <property type="protein sequence ID" value="PAA77599.1"/>
    <property type="molecule type" value="Genomic_DNA"/>
</dbReference>
<dbReference type="SMART" id="SM00174">
    <property type="entry name" value="RHO"/>
    <property type="match status" value="1"/>
</dbReference>
<gene>
    <name evidence="7" type="ORF">BOX15_Mlig010651g1</name>
</gene>
<evidence type="ECO:0000256" key="4">
    <source>
        <dbReference type="ARBA" id="ARBA00023288"/>
    </source>
</evidence>
<keyword evidence="4 6" id="KW-0449">Lipoprotein</keyword>
<dbReference type="GO" id="GO:0005764">
    <property type="term" value="C:lysosome"/>
    <property type="evidence" value="ECO:0007669"/>
    <property type="project" value="TreeGrafter"/>
</dbReference>
<keyword evidence="5 6" id="KW-0636">Prenylation</keyword>
<dbReference type="InterPro" id="IPR027417">
    <property type="entry name" value="P-loop_NTPase"/>
</dbReference>
<evidence type="ECO:0000313" key="7">
    <source>
        <dbReference type="EMBL" id="PAA77599.1"/>
    </source>
</evidence>
<keyword evidence="8" id="KW-1185">Reference proteome</keyword>
<dbReference type="STRING" id="282301.A0A267FX69"/>
<dbReference type="InterPro" id="IPR001806">
    <property type="entry name" value="Small_GTPase"/>
</dbReference>
<dbReference type="GO" id="GO:0090385">
    <property type="term" value="P:phagosome-lysosome fusion"/>
    <property type="evidence" value="ECO:0007669"/>
    <property type="project" value="TreeGrafter"/>
</dbReference>
<evidence type="ECO:0000256" key="5">
    <source>
        <dbReference type="ARBA" id="ARBA00023289"/>
    </source>
</evidence>
<dbReference type="InterPro" id="IPR005225">
    <property type="entry name" value="Small_GTP-bd"/>
</dbReference>
<evidence type="ECO:0000256" key="6">
    <source>
        <dbReference type="RuleBase" id="RU367128"/>
    </source>
</evidence>
<dbReference type="AlphaFoldDB" id="A0A267FX69"/>
<dbReference type="GO" id="GO:0005525">
    <property type="term" value="F:GTP binding"/>
    <property type="evidence" value="ECO:0007669"/>
    <property type="project" value="UniProtKB-UniRule"/>
</dbReference>
<dbReference type="InterPro" id="IPR030697">
    <property type="entry name" value="Rab29/Rab38/Rab32"/>
</dbReference>
<evidence type="ECO:0000256" key="1">
    <source>
        <dbReference type="ARBA" id="ARBA00006270"/>
    </source>
</evidence>
<evidence type="ECO:0000256" key="3">
    <source>
        <dbReference type="ARBA" id="ARBA00023134"/>
    </source>
</evidence>
<comment type="function">
    <text evidence="6">The small GTPases Rab are key regulators in vesicle trafficking.</text>
</comment>
<protein>
    <recommendedName>
        <fullName evidence="6">Ras-related protein Rab</fullName>
    </recommendedName>
</protein>
<dbReference type="OrthoDB" id="245989at2759"/>
<dbReference type="FunFam" id="3.40.50.300:FF:002133">
    <property type="entry name" value="Ras family protein"/>
    <property type="match status" value="1"/>
</dbReference>
<name>A0A267FX69_9PLAT</name>
<dbReference type="PROSITE" id="PS51419">
    <property type="entry name" value="RAB"/>
    <property type="match status" value="1"/>
</dbReference>
<dbReference type="CDD" id="cd04107">
    <property type="entry name" value="Rab32_Rab38"/>
    <property type="match status" value="1"/>
</dbReference>
<dbReference type="GO" id="GO:0016020">
    <property type="term" value="C:membrane"/>
    <property type="evidence" value="ECO:0007669"/>
    <property type="project" value="UniProtKB-SubCell"/>
</dbReference>
<comment type="caution">
    <text evidence="7">The sequence shown here is derived from an EMBL/GenBank/DDBJ whole genome shotgun (WGS) entry which is preliminary data.</text>
</comment>
<dbReference type="SMART" id="SM00176">
    <property type="entry name" value="RAN"/>
    <property type="match status" value="1"/>
</dbReference>
<dbReference type="SUPFAM" id="SSF52540">
    <property type="entry name" value="P-loop containing nucleoside triphosphate hydrolases"/>
    <property type="match status" value="1"/>
</dbReference>
<organism evidence="7 8">
    <name type="scientific">Macrostomum lignano</name>
    <dbReference type="NCBI Taxonomy" id="282301"/>
    <lineage>
        <taxon>Eukaryota</taxon>
        <taxon>Metazoa</taxon>
        <taxon>Spiralia</taxon>
        <taxon>Lophotrochozoa</taxon>
        <taxon>Platyhelminthes</taxon>
        <taxon>Rhabditophora</taxon>
        <taxon>Macrostomorpha</taxon>
        <taxon>Macrostomida</taxon>
        <taxon>Macrostomidae</taxon>
        <taxon>Macrostomum</taxon>
    </lineage>
</organism>
<dbReference type="PANTHER" id="PTHR47981">
    <property type="entry name" value="RAB FAMILY"/>
    <property type="match status" value="1"/>
</dbReference>
<dbReference type="GO" id="GO:0005802">
    <property type="term" value="C:trans-Golgi network"/>
    <property type="evidence" value="ECO:0007669"/>
    <property type="project" value="UniProtKB-UniRule"/>
</dbReference>
<comment type="similarity">
    <text evidence="1 6">Belongs to the small GTPase superfamily. Rab family.</text>
</comment>
<accession>A0A267FX69</accession>
<keyword evidence="6" id="KW-0472">Membrane</keyword>
<evidence type="ECO:0000313" key="8">
    <source>
        <dbReference type="Proteomes" id="UP000215902"/>
    </source>
</evidence>
<dbReference type="PANTHER" id="PTHR47981:SF39">
    <property type="entry name" value="RAS-RELATED PROTEIN RAB"/>
    <property type="match status" value="1"/>
</dbReference>